<proteinExistence type="predicted"/>
<dbReference type="AlphaFoldDB" id="A0A9D7T7N3"/>
<evidence type="ECO:0000313" key="2">
    <source>
        <dbReference type="EMBL" id="MBL0002950.1"/>
    </source>
</evidence>
<comment type="caution">
    <text evidence="2">The sequence shown here is derived from an EMBL/GenBank/DDBJ whole genome shotgun (WGS) entry which is preliminary data.</text>
</comment>
<name>A0A9D7T7N3_9MICO</name>
<organism evidence="2 3">
    <name type="scientific">Candidatus Phosphoribacter hodrii</name>
    <dbReference type="NCBI Taxonomy" id="2953743"/>
    <lineage>
        <taxon>Bacteria</taxon>
        <taxon>Bacillati</taxon>
        <taxon>Actinomycetota</taxon>
        <taxon>Actinomycetes</taxon>
        <taxon>Micrococcales</taxon>
        <taxon>Dermatophilaceae</taxon>
        <taxon>Candidatus Phosphoribacter</taxon>
    </lineage>
</organism>
<dbReference type="EMBL" id="JADKGK010000005">
    <property type="protein sequence ID" value="MBL0002950.1"/>
    <property type="molecule type" value="Genomic_DNA"/>
</dbReference>
<protein>
    <submittedName>
        <fullName evidence="2">Uncharacterized protein</fullName>
    </submittedName>
</protein>
<evidence type="ECO:0000313" key="3">
    <source>
        <dbReference type="Proteomes" id="UP000886632"/>
    </source>
</evidence>
<sequence>MMTARTSPTPAPTPLDDDRVTELVTRAAYERLRSDLAVAHGTELVSWDEQNPKMRGDLRESVEPTVQDTIEAIAELGFAVVPHEWLGGQASDATAVVIGEATLSPAAATPDEVDIDLPASPQRLLSLASMTSRLTSSTNATAPGEQVADESEPVDPSALRGLVSGAGSAAVAIVRLPQTALRPIKRVVARVMGPAA</sequence>
<accession>A0A9D7T7N3</accession>
<reference evidence="2" key="1">
    <citation type="submission" date="2020-10" db="EMBL/GenBank/DDBJ databases">
        <title>Connecting structure to function with the recovery of over 1000 high-quality activated sludge metagenome-assembled genomes encoding full-length rRNA genes using long-read sequencing.</title>
        <authorList>
            <person name="Singleton C.M."/>
            <person name="Petriglieri F."/>
            <person name="Kristensen J.M."/>
            <person name="Kirkegaard R.H."/>
            <person name="Michaelsen T.Y."/>
            <person name="Andersen M.H."/>
            <person name="Karst S.M."/>
            <person name="Dueholm M.S."/>
            <person name="Nielsen P.H."/>
            <person name="Albertsen M."/>
        </authorList>
    </citation>
    <scope>NUCLEOTIDE SEQUENCE</scope>
    <source>
        <strain evidence="2">Ribe_18-Q3-R11-54_MAXAC.001</strain>
    </source>
</reference>
<dbReference type="Proteomes" id="UP000886632">
    <property type="component" value="Unassembled WGS sequence"/>
</dbReference>
<gene>
    <name evidence="2" type="ORF">IPP00_02785</name>
</gene>
<feature type="region of interest" description="Disordered" evidence="1">
    <location>
        <begin position="136"/>
        <end position="159"/>
    </location>
</feature>
<evidence type="ECO:0000256" key="1">
    <source>
        <dbReference type="SAM" id="MobiDB-lite"/>
    </source>
</evidence>